<dbReference type="RefSeq" id="WP_061923074.1">
    <property type="nucleotide sequence ID" value="NZ_CP012669.1"/>
</dbReference>
<dbReference type="Proteomes" id="UP000057938">
    <property type="component" value="Chromosome"/>
</dbReference>
<proteinExistence type="predicted"/>
<dbReference type="PATRIC" id="fig|361183.4.peg.806"/>
<dbReference type="AlphaFoldDB" id="A0A0M3TA45"/>
<dbReference type="EMBL" id="CP012669">
    <property type="protein sequence ID" value="ALE16126.1"/>
    <property type="molecule type" value="Genomic_DNA"/>
</dbReference>
<evidence type="ECO:0008006" key="4">
    <source>
        <dbReference type="Google" id="ProtNLM"/>
    </source>
</evidence>
<evidence type="ECO:0000256" key="1">
    <source>
        <dbReference type="SAM" id="SignalP"/>
    </source>
</evidence>
<sequence length="181" mass="19457">MRAPLFLMPLTALALAACGEEASDVSPDEGEAISVEEAVKRAEGAAIKPEPGQYRVSMEVLEIDIPGAPPQAAAMMRDMMGSQSHEYCLKPEDVEKGFEETVRQSQKDSNCTFSKFDVDGSSIDAKMTCTGEGQGTMTMELQGEGSPTRSVMEMTMQGNMTGMGDSTIRMKTTHERIGDCG</sequence>
<evidence type="ECO:0000313" key="2">
    <source>
        <dbReference type="EMBL" id="ALE16126.1"/>
    </source>
</evidence>
<keyword evidence="1" id="KW-0732">Signal</keyword>
<name>A0A0M3TA45_9SPHN</name>
<keyword evidence="3" id="KW-1185">Reference proteome</keyword>
<dbReference type="InterPro" id="IPR022061">
    <property type="entry name" value="DUF3617"/>
</dbReference>
<protein>
    <recommendedName>
        <fullName evidence="4">DUF3617 domain-containing protein</fullName>
    </recommendedName>
</protein>
<accession>A0A0M3TA45</accession>
<dbReference type="KEGG" id="aep:AMC99_00823"/>
<organism evidence="2 3">
    <name type="scientific">Altererythrobacter epoxidivorans</name>
    <dbReference type="NCBI Taxonomy" id="361183"/>
    <lineage>
        <taxon>Bacteria</taxon>
        <taxon>Pseudomonadati</taxon>
        <taxon>Pseudomonadota</taxon>
        <taxon>Alphaproteobacteria</taxon>
        <taxon>Sphingomonadales</taxon>
        <taxon>Erythrobacteraceae</taxon>
        <taxon>Altererythrobacter</taxon>
    </lineage>
</organism>
<feature type="chain" id="PRO_5005789862" description="DUF3617 domain-containing protein" evidence="1">
    <location>
        <begin position="17"/>
        <end position="181"/>
    </location>
</feature>
<dbReference type="STRING" id="361183.AMC99_00823"/>
<dbReference type="Pfam" id="PF12276">
    <property type="entry name" value="DUF3617"/>
    <property type="match status" value="1"/>
</dbReference>
<reference evidence="2 3" key="1">
    <citation type="submission" date="2015-09" db="EMBL/GenBank/DDBJ databases">
        <title>Complete genome sequence of a benzo[a]pyrene-degrading bacterium Altererythrobacter epoxidivorans CGMCC 1.7731T.</title>
        <authorList>
            <person name="Li Z."/>
            <person name="Cheng H."/>
            <person name="Huo Y."/>
            <person name="Xu X."/>
        </authorList>
    </citation>
    <scope>NUCLEOTIDE SEQUENCE [LARGE SCALE GENOMIC DNA]</scope>
    <source>
        <strain evidence="2 3">CGMCC 1.7731</strain>
    </source>
</reference>
<dbReference type="OrthoDB" id="7405484at2"/>
<evidence type="ECO:0000313" key="3">
    <source>
        <dbReference type="Proteomes" id="UP000057938"/>
    </source>
</evidence>
<dbReference type="PROSITE" id="PS51257">
    <property type="entry name" value="PROKAR_LIPOPROTEIN"/>
    <property type="match status" value="1"/>
</dbReference>
<feature type="signal peptide" evidence="1">
    <location>
        <begin position="1"/>
        <end position="16"/>
    </location>
</feature>
<gene>
    <name evidence="2" type="ORF">AMC99_00823</name>
</gene>